<protein>
    <submittedName>
        <fullName evidence="1">Uncharacterized protein</fullName>
    </submittedName>
</protein>
<reference evidence="1" key="1">
    <citation type="journal article" date="2014" name="ISME J.">
        <title>Ecophysiology of Thioploca ingrica as revealed by the complete genome sequence supplemented with proteomic evidence.</title>
        <authorList>
            <person name="Kojima H."/>
            <person name="Ogura Y."/>
            <person name="Yamamoto N."/>
            <person name="Togashi T."/>
            <person name="Mori H."/>
            <person name="Watanabe T."/>
            <person name="Nemoto F."/>
            <person name="Kurokawa K."/>
            <person name="Hayashi T."/>
            <person name="Fukui M."/>
        </authorList>
    </citation>
    <scope>NUCLEOTIDE SEQUENCE [LARGE SCALE GENOMIC DNA]</scope>
</reference>
<dbReference type="STRING" id="40754.THII_3450"/>
<evidence type="ECO:0000313" key="1">
    <source>
        <dbReference type="EMBL" id="BAP57747.1"/>
    </source>
</evidence>
<dbReference type="AlphaFoldDB" id="A0A090ANN6"/>
<dbReference type="HOGENOM" id="CLU_770887_0_0_6"/>
<keyword evidence="2" id="KW-1185">Reference proteome</keyword>
<accession>A0A090ANN6</accession>
<name>A0A090ANN6_9GAMM</name>
<dbReference type="KEGG" id="tig:THII_3450"/>
<sequence length="315" mass="36755">MNWQLATYAVSGNNRYLLDLMLEQINSCLTNKWILREHETADAILVDVDKQEGRQFWRNYQDNKILVAFSWRNFYQTLWFLEKPLSRLQLVELFKRLSTEKLQRMRSSPASFEPSWYLLGLLQGTLYLNQPRRFNCGHLPPVYVLPTQRRCFTTAFNPNQLTVTQQACLGAHSKDIKYVDLSVAELEAQVRTTQLTMYRIETFLWLSTLQASHGRLINGYSIKTPVRLNRWPNSIDLPYQEDFMVLTAFMLHNTSDLITIATKTKVPLTTVINFFNGCIVLDLVTVYDKSKPVIRTPRLQSQQSCLHRVLNRLLA</sequence>
<proteinExistence type="predicted"/>
<dbReference type="OrthoDB" id="5623022at2"/>
<dbReference type="Proteomes" id="UP000031623">
    <property type="component" value="Chromosome"/>
</dbReference>
<evidence type="ECO:0000313" key="2">
    <source>
        <dbReference type="Proteomes" id="UP000031623"/>
    </source>
</evidence>
<dbReference type="EMBL" id="AP014633">
    <property type="protein sequence ID" value="BAP57747.1"/>
    <property type="molecule type" value="Genomic_DNA"/>
</dbReference>
<organism evidence="1 2">
    <name type="scientific">Thioploca ingrica</name>
    <dbReference type="NCBI Taxonomy" id="40754"/>
    <lineage>
        <taxon>Bacteria</taxon>
        <taxon>Pseudomonadati</taxon>
        <taxon>Pseudomonadota</taxon>
        <taxon>Gammaproteobacteria</taxon>
        <taxon>Thiotrichales</taxon>
        <taxon>Thiotrichaceae</taxon>
        <taxon>Thioploca</taxon>
    </lineage>
</organism>
<gene>
    <name evidence="1" type="ORF">THII_3450</name>
</gene>